<evidence type="ECO:0000259" key="1">
    <source>
        <dbReference type="Pfam" id="PF08450"/>
    </source>
</evidence>
<gene>
    <name evidence="2" type="ORF">V7x_19170</name>
</gene>
<dbReference type="Pfam" id="PF08450">
    <property type="entry name" value="SGL"/>
    <property type="match status" value="1"/>
</dbReference>
<dbReference type="InterPro" id="IPR029058">
    <property type="entry name" value="AB_hydrolase_fold"/>
</dbReference>
<dbReference type="EMBL" id="SJPZ01000001">
    <property type="protein sequence ID" value="TWU66352.1"/>
    <property type="molecule type" value="Genomic_DNA"/>
</dbReference>
<dbReference type="Gene3D" id="3.40.50.1820">
    <property type="entry name" value="alpha/beta hydrolase"/>
    <property type="match status" value="1"/>
</dbReference>
<comment type="caution">
    <text evidence="2">The sequence shown here is derived from an EMBL/GenBank/DDBJ whole genome shotgun (WGS) entry which is preliminary data.</text>
</comment>
<dbReference type="SUPFAM" id="SSF53474">
    <property type="entry name" value="alpha/beta-Hydrolases"/>
    <property type="match status" value="1"/>
</dbReference>
<dbReference type="InterPro" id="IPR011042">
    <property type="entry name" value="6-blade_b-propeller_TolB-like"/>
</dbReference>
<dbReference type="SUPFAM" id="SSF63829">
    <property type="entry name" value="Calcium-dependent phosphotriesterase"/>
    <property type="match status" value="1"/>
</dbReference>
<dbReference type="PANTHER" id="PTHR48098">
    <property type="entry name" value="ENTEROCHELIN ESTERASE-RELATED"/>
    <property type="match status" value="1"/>
</dbReference>
<feature type="domain" description="SMP-30/Gluconolactonase/LRE-like region" evidence="1">
    <location>
        <begin position="371"/>
        <end position="521"/>
    </location>
</feature>
<dbReference type="Pfam" id="PF00756">
    <property type="entry name" value="Esterase"/>
    <property type="match status" value="1"/>
</dbReference>
<organism evidence="2 3">
    <name type="scientific">Crateriforma conspicua</name>
    <dbReference type="NCBI Taxonomy" id="2527996"/>
    <lineage>
        <taxon>Bacteria</taxon>
        <taxon>Pseudomonadati</taxon>
        <taxon>Planctomycetota</taxon>
        <taxon>Planctomycetia</taxon>
        <taxon>Planctomycetales</taxon>
        <taxon>Planctomycetaceae</taxon>
        <taxon>Crateriforma</taxon>
    </lineage>
</organism>
<accession>A0A5C6FTF7</accession>
<dbReference type="InterPro" id="IPR000801">
    <property type="entry name" value="Esterase-like"/>
</dbReference>
<dbReference type="Proteomes" id="UP000316476">
    <property type="component" value="Unassembled WGS sequence"/>
</dbReference>
<dbReference type="AlphaFoldDB" id="A0A5C6FTF7"/>
<reference evidence="2 3" key="1">
    <citation type="submission" date="2019-02" db="EMBL/GenBank/DDBJ databases">
        <title>Deep-cultivation of Planctomycetes and their phenomic and genomic characterization uncovers novel biology.</title>
        <authorList>
            <person name="Wiegand S."/>
            <person name="Jogler M."/>
            <person name="Boedeker C."/>
            <person name="Pinto D."/>
            <person name="Vollmers J."/>
            <person name="Rivas-Marin E."/>
            <person name="Kohn T."/>
            <person name="Peeters S.H."/>
            <person name="Heuer A."/>
            <person name="Rast P."/>
            <person name="Oberbeckmann S."/>
            <person name="Bunk B."/>
            <person name="Jeske O."/>
            <person name="Meyerdierks A."/>
            <person name="Storesund J.E."/>
            <person name="Kallscheuer N."/>
            <person name="Luecker S."/>
            <person name="Lage O.M."/>
            <person name="Pohl T."/>
            <person name="Merkel B.J."/>
            <person name="Hornburger P."/>
            <person name="Mueller R.-W."/>
            <person name="Bruemmer F."/>
            <person name="Labrenz M."/>
            <person name="Spormann A.M."/>
            <person name="Op Den Camp H."/>
            <person name="Overmann J."/>
            <person name="Amann R."/>
            <person name="Jetten M.S.M."/>
            <person name="Mascher T."/>
            <person name="Medema M.H."/>
            <person name="Devos D.P."/>
            <person name="Kaster A.-K."/>
            <person name="Ovreas L."/>
            <person name="Rohde M."/>
            <person name="Galperin M.Y."/>
            <person name="Jogler C."/>
        </authorList>
    </citation>
    <scope>NUCLEOTIDE SEQUENCE [LARGE SCALE GENOMIC DNA]</scope>
    <source>
        <strain evidence="2 3">V7</strain>
    </source>
</reference>
<sequence>MKMPRHPFLPAASNLAGTPAIFAGPTTRRWCAAKTMARQLASRFSVLVLLAAVSAAPLCAQVAESYPVHPDAVAQDGVPRGEVTAYTWNNSQVYPGTHRDYFVYVPSQYDGTEPAAVMVFQDGQKYVRKNSTWALPNVFDNLIHRGEMPATIAICINPGVVPGGDAESQDRFNRSFEYDSVSDRYARFVVDEILPAVGKDYRLTDDPNLRAIGGSSSGAIAAFGVAWHRPDQFRRVFSTVGTYVGLRGGHNYPTMIRKTEPKPLKIFLQDGSNDLNIYAGDWWNANRTMLSALQWAGYDVQSVWGEGGHNGKHGSAIFPDAMKWLWADWQMPITTDTTSHPELKDITIAGEGWRSVSIDEAPESIRQNMDRRGDEIRVGDFRYQADPQNGTLTQFVDGGSGASVRPCPSRPAGLAVTPDRRFLLVTDAGGRYVWSYRIDPDGKLVDGQPYSFLHQAVDATDPVAAGAAMTREGRLVVATELGVQIFDQPGRVHAILNRPVAEGRMRDCAFGGEDMQTLFVVCGNDVFARDLQLVGHDDSSQPVKPPKPRL</sequence>
<evidence type="ECO:0000313" key="2">
    <source>
        <dbReference type="EMBL" id="TWU66352.1"/>
    </source>
</evidence>
<name>A0A5C6FTF7_9PLAN</name>
<dbReference type="PANTHER" id="PTHR48098:SF3">
    <property type="entry name" value="IRON(III) ENTEROBACTIN ESTERASE"/>
    <property type="match status" value="1"/>
</dbReference>
<dbReference type="Gene3D" id="2.120.10.30">
    <property type="entry name" value="TolB, C-terminal domain"/>
    <property type="match status" value="1"/>
</dbReference>
<dbReference type="InterPro" id="IPR050583">
    <property type="entry name" value="Mycobacterial_A85_antigen"/>
</dbReference>
<proteinExistence type="predicted"/>
<dbReference type="InterPro" id="IPR013658">
    <property type="entry name" value="SGL"/>
</dbReference>
<protein>
    <submittedName>
        <fullName evidence="2">Enterobactin/ferric enterobactin esterase</fullName>
    </submittedName>
</protein>
<evidence type="ECO:0000313" key="3">
    <source>
        <dbReference type="Proteomes" id="UP000316476"/>
    </source>
</evidence>